<proteinExistence type="predicted"/>
<organism evidence="1 2">
    <name type="scientific">Zophobas morio</name>
    <dbReference type="NCBI Taxonomy" id="2755281"/>
    <lineage>
        <taxon>Eukaryota</taxon>
        <taxon>Metazoa</taxon>
        <taxon>Ecdysozoa</taxon>
        <taxon>Arthropoda</taxon>
        <taxon>Hexapoda</taxon>
        <taxon>Insecta</taxon>
        <taxon>Pterygota</taxon>
        <taxon>Neoptera</taxon>
        <taxon>Endopterygota</taxon>
        <taxon>Coleoptera</taxon>
        <taxon>Polyphaga</taxon>
        <taxon>Cucujiformia</taxon>
        <taxon>Tenebrionidae</taxon>
        <taxon>Zophobas</taxon>
    </lineage>
</organism>
<evidence type="ECO:0000313" key="1">
    <source>
        <dbReference type="EMBL" id="KAJ3653579.1"/>
    </source>
</evidence>
<sequence length="173" mass="20073">MLLISAVMQPEHALELSRINRNQLSPLRNIPIRTTASYKSSSARNYKRISNCLFWVRVLTCTAPTGAPLLHCRDLGRIVDSSECGERIWRPTRGRTTTVMLLVGGWTLTNVKSQDGQDIHCKNKQLMIGPRIEELNLDTDCFHRKQADLHTWRKSTNFEERFGDRTRRFFIWS</sequence>
<name>A0AA38IGQ9_9CUCU</name>
<accession>A0AA38IGQ9</accession>
<dbReference type="Proteomes" id="UP001168821">
    <property type="component" value="Unassembled WGS sequence"/>
</dbReference>
<gene>
    <name evidence="1" type="ORF">Zmor_012822</name>
</gene>
<comment type="caution">
    <text evidence="1">The sequence shown here is derived from an EMBL/GenBank/DDBJ whole genome shotgun (WGS) entry which is preliminary data.</text>
</comment>
<reference evidence="1" key="1">
    <citation type="journal article" date="2023" name="G3 (Bethesda)">
        <title>Whole genome assemblies of Zophobas morio and Tenebrio molitor.</title>
        <authorList>
            <person name="Kaur S."/>
            <person name="Stinson S.A."/>
            <person name="diCenzo G.C."/>
        </authorList>
    </citation>
    <scope>NUCLEOTIDE SEQUENCE</scope>
    <source>
        <strain evidence="1">QUZm001</strain>
    </source>
</reference>
<keyword evidence="2" id="KW-1185">Reference proteome</keyword>
<evidence type="ECO:0000313" key="2">
    <source>
        <dbReference type="Proteomes" id="UP001168821"/>
    </source>
</evidence>
<dbReference type="EMBL" id="JALNTZ010000004">
    <property type="protein sequence ID" value="KAJ3653579.1"/>
    <property type="molecule type" value="Genomic_DNA"/>
</dbReference>
<dbReference type="AlphaFoldDB" id="A0AA38IGQ9"/>
<protein>
    <submittedName>
        <fullName evidence="1">Uncharacterized protein</fullName>
    </submittedName>
</protein>